<accession>A0A4R5L7H3</accession>
<dbReference type="Proteomes" id="UP000295606">
    <property type="component" value="Unassembled WGS sequence"/>
</dbReference>
<dbReference type="RefSeq" id="WP_133186063.1">
    <property type="nucleotide sequence ID" value="NZ_SMOD01000025.1"/>
</dbReference>
<proteinExistence type="predicted"/>
<protein>
    <recommendedName>
        <fullName evidence="2">Ysc84 actin-binding domain-containing protein</fullName>
    </recommendedName>
</protein>
<dbReference type="CDD" id="cd11524">
    <property type="entry name" value="SYLF"/>
    <property type="match status" value="1"/>
</dbReference>
<gene>
    <name evidence="3" type="ORF">E1N52_28165</name>
</gene>
<keyword evidence="1" id="KW-0732">Signal</keyword>
<reference evidence="3 4" key="1">
    <citation type="submission" date="2019-03" db="EMBL/GenBank/DDBJ databases">
        <title>Paraburkholderia sp. isolated from native Mimosa gymnas in Guartela State Park, Brazil.</title>
        <authorList>
            <person name="Paulitsch F."/>
            <person name="Hungria M."/>
            <person name="Delamuta J.R.M."/>
            <person name="Ribeiro R.A."/>
            <person name="Dall'Agnol R."/>
            <person name="Silva J.S.B."/>
        </authorList>
    </citation>
    <scope>NUCLEOTIDE SEQUENCE [LARGE SCALE GENOMIC DNA]</scope>
    <source>
        <strain evidence="3 4">CNPSo 3008</strain>
    </source>
</reference>
<feature type="signal peptide" evidence="1">
    <location>
        <begin position="1"/>
        <end position="22"/>
    </location>
</feature>
<dbReference type="InterPro" id="IPR007461">
    <property type="entry name" value="Ysc84_actin-binding"/>
</dbReference>
<feature type="domain" description="Ysc84 actin-binding" evidence="2">
    <location>
        <begin position="108"/>
        <end position="192"/>
    </location>
</feature>
<comment type="caution">
    <text evidence="3">The sequence shown here is derived from an EMBL/GenBank/DDBJ whole genome shotgun (WGS) entry which is preliminary data.</text>
</comment>
<evidence type="ECO:0000259" key="2">
    <source>
        <dbReference type="Pfam" id="PF04366"/>
    </source>
</evidence>
<evidence type="ECO:0000313" key="3">
    <source>
        <dbReference type="EMBL" id="TDG04810.1"/>
    </source>
</evidence>
<dbReference type="PROSITE" id="PS51257">
    <property type="entry name" value="PROKAR_LIPOPROTEIN"/>
    <property type="match status" value="1"/>
</dbReference>
<evidence type="ECO:0000313" key="4">
    <source>
        <dbReference type="Proteomes" id="UP000295606"/>
    </source>
</evidence>
<sequence length="195" mass="19500">MTASRFLLKASVAIALGAAALSGCTTTGSQAPSAATNASRADSINSDVDATLSRLYQTVPGSRELVGKARGILVFPRVIQAGIGVGGEHGDGALRVGGSTVGFYSTSSASVGATLGVQSKSVIYLFMTEDALAKFRNSSGWSAGGDASVALVKVGANGSIDTTTATKPVQVFVLTNSGLIGDLSLGGTKITKLDL</sequence>
<name>A0A4R5L7H3_9BURK</name>
<dbReference type="Pfam" id="PF04366">
    <property type="entry name" value="Ysc84"/>
    <property type="match status" value="1"/>
</dbReference>
<dbReference type="OrthoDB" id="198978at2"/>
<dbReference type="EMBL" id="SMOD01000025">
    <property type="protein sequence ID" value="TDG04810.1"/>
    <property type="molecule type" value="Genomic_DNA"/>
</dbReference>
<evidence type="ECO:0000256" key="1">
    <source>
        <dbReference type="SAM" id="SignalP"/>
    </source>
</evidence>
<dbReference type="AlphaFoldDB" id="A0A4R5L7H3"/>
<organism evidence="3 4">
    <name type="scientific">Paraburkholderia guartelaensis</name>
    <dbReference type="NCBI Taxonomy" id="2546446"/>
    <lineage>
        <taxon>Bacteria</taxon>
        <taxon>Pseudomonadati</taxon>
        <taxon>Pseudomonadota</taxon>
        <taxon>Betaproteobacteria</taxon>
        <taxon>Burkholderiales</taxon>
        <taxon>Burkholderiaceae</taxon>
        <taxon>Paraburkholderia</taxon>
    </lineage>
</organism>
<feature type="chain" id="PRO_5020770071" description="Ysc84 actin-binding domain-containing protein" evidence="1">
    <location>
        <begin position="23"/>
        <end position="195"/>
    </location>
</feature>